<evidence type="ECO:0000313" key="3">
    <source>
        <dbReference type="Proteomes" id="UP001501237"/>
    </source>
</evidence>
<keyword evidence="3" id="KW-1185">Reference proteome</keyword>
<dbReference type="PROSITE" id="PS50943">
    <property type="entry name" value="HTH_CROC1"/>
    <property type="match status" value="1"/>
</dbReference>
<dbReference type="Pfam" id="PF01381">
    <property type="entry name" value="HTH_3"/>
    <property type="match status" value="1"/>
</dbReference>
<dbReference type="Gene3D" id="1.10.260.40">
    <property type="entry name" value="lambda repressor-like DNA-binding domains"/>
    <property type="match status" value="1"/>
</dbReference>
<dbReference type="InterPro" id="IPR001387">
    <property type="entry name" value="Cro/C1-type_HTH"/>
</dbReference>
<evidence type="ECO:0000313" key="2">
    <source>
        <dbReference type="EMBL" id="GAA3242405.1"/>
    </source>
</evidence>
<gene>
    <name evidence="2" type="ORF">GCM10010468_80110</name>
</gene>
<evidence type="ECO:0000259" key="1">
    <source>
        <dbReference type="PROSITE" id="PS50943"/>
    </source>
</evidence>
<organism evidence="2 3">
    <name type="scientific">Actinocorallia longicatena</name>
    <dbReference type="NCBI Taxonomy" id="111803"/>
    <lineage>
        <taxon>Bacteria</taxon>
        <taxon>Bacillati</taxon>
        <taxon>Actinomycetota</taxon>
        <taxon>Actinomycetes</taxon>
        <taxon>Streptosporangiales</taxon>
        <taxon>Thermomonosporaceae</taxon>
        <taxon>Actinocorallia</taxon>
    </lineage>
</organism>
<reference evidence="3" key="1">
    <citation type="journal article" date="2019" name="Int. J. Syst. Evol. Microbiol.">
        <title>The Global Catalogue of Microorganisms (GCM) 10K type strain sequencing project: providing services to taxonomists for standard genome sequencing and annotation.</title>
        <authorList>
            <consortium name="The Broad Institute Genomics Platform"/>
            <consortium name="The Broad Institute Genome Sequencing Center for Infectious Disease"/>
            <person name="Wu L."/>
            <person name="Ma J."/>
        </authorList>
    </citation>
    <scope>NUCLEOTIDE SEQUENCE [LARGE SCALE GENOMIC DNA]</scope>
    <source>
        <strain evidence="3">JCM 9377</strain>
    </source>
</reference>
<dbReference type="SMART" id="SM00530">
    <property type="entry name" value="HTH_XRE"/>
    <property type="match status" value="1"/>
</dbReference>
<dbReference type="EMBL" id="BAAAUV010000050">
    <property type="protein sequence ID" value="GAA3242405.1"/>
    <property type="molecule type" value="Genomic_DNA"/>
</dbReference>
<dbReference type="Proteomes" id="UP001501237">
    <property type="component" value="Unassembled WGS sequence"/>
</dbReference>
<dbReference type="InterPro" id="IPR010982">
    <property type="entry name" value="Lambda_DNA-bd_dom_sf"/>
</dbReference>
<accession>A0ABP6QQI4</accession>
<sequence>MTTKIDGEVIRARRRALGLSQASLARRVGLDQPSISRLEKGEFVPPVAVLDRVAAALRLRLTIRFDPLDGP</sequence>
<feature type="domain" description="HTH cro/C1-type" evidence="1">
    <location>
        <begin position="10"/>
        <end position="64"/>
    </location>
</feature>
<dbReference type="RefSeq" id="WP_344839767.1">
    <property type="nucleotide sequence ID" value="NZ_BAAAUV010000050.1"/>
</dbReference>
<dbReference type="CDD" id="cd00093">
    <property type="entry name" value="HTH_XRE"/>
    <property type="match status" value="1"/>
</dbReference>
<comment type="caution">
    <text evidence="2">The sequence shown here is derived from an EMBL/GenBank/DDBJ whole genome shotgun (WGS) entry which is preliminary data.</text>
</comment>
<proteinExistence type="predicted"/>
<dbReference type="SUPFAM" id="SSF47413">
    <property type="entry name" value="lambda repressor-like DNA-binding domains"/>
    <property type="match status" value="1"/>
</dbReference>
<name>A0ABP6QQI4_9ACTN</name>
<protein>
    <recommendedName>
        <fullName evidence="1">HTH cro/C1-type domain-containing protein</fullName>
    </recommendedName>
</protein>